<feature type="signal peptide" evidence="16">
    <location>
        <begin position="1"/>
        <end position="21"/>
    </location>
</feature>
<comment type="cofactor">
    <cofactor evidence="1">
        <name>Cu(2+)</name>
        <dbReference type="ChEBI" id="CHEBI:29036"/>
    </cofactor>
</comment>
<feature type="chain" id="PRO_5042959371" description="lytic cellulose monooxygenase (C4-dehydrogenating)" evidence="16">
    <location>
        <begin position="22"/>
        <end position="291"/>
    </location>
</feature>
<keyword evidence="19" id="KW-1185">Reference proteome</keyword>
<evidence type="ECO:0000256" key="5">
    <source>
        <dbReference type="ARBA" id="ARBA00022729"/>
    </source>
</evidence>
<dbReference type="EC" id="1.14.99.56" evidence="15"/>
<keyword evidence="11" id="KW-0119">Carbohydrate metabolism</keyword>
<evidence type="ECO:0000256" key="14">
    <source>
        <dbReference type="ARBA" id="ARBA00045077"/>
    </source>
</evidence>
<comment type="caution">
    <text evidence="18">The sequence shown here is derived from an EMBL/GenBank/DDBJ whole genome shotgun (WGS) entry which is preliminary data.</text>
</comment>
<keyword evidence="10" id="KW-1015">Disulfide bond</keyword>
<keyword evidence="9" id="KW-0503">Monooxygenase</keyword>
<dbReference type="InterPro" id="IPR005103">
    <property type="entry name" value="AA9_LPMO"/>
</dbReference>
<protein>
    <recommendedName>
        <fullName evidence="15">lytic cellulose monooxygenase (C4-dehydrogenating)</fullName>
        <ecNumber evidence="15">1.14.99.56</ecNumber>
    </recommendedName>
</protein>
<dbReference type="CDD" id="cd21175">
    <property type="entry name" value="LPMO_AA9"/>
    <property type="match status" value="1"/>
</dbReference>
<comment type="catalytic activity">
    <reaction evidence="14">
        <text>[(1-&gt;4)-beta-D-glucosyl]n+m + reduced acceptor + O2 = 4-dehydro-beta-D-glucosyl-[(1-&gt;4)-beta-D-glucosyl]n-1 + [(1-&gt;4)-beta-D-glucosyl]m + acceptor + H2O.</text>
        <dbReference type="EC" id="1.14.99.56"/>
    </reaction>
</comment>
<evidence type="ECO:0000256" key="2">
    <source>
        <dbReference type="ARBA" id="ARBA00004613"/>
    </source>
</evidence>
<evidence type="ECO:0000256" key="8">
    <source>
        <dbReference type="ARBA" id="ARBA00023008"/>
    </source>
</evidence>
<comment type="similarity">
    <text evidence="13">Belongs to the polysaccharide monooxygenase AA9 family.</text>
</comment>
<dbReference type="Proteomes" id="UP001305414">
    <property type="component" value="Unassembled WGS sequence"/>
</dbReference>
<evidence type="ECO:0000256" key="16">
    <source>
        <dbReference type="SAM" id="SignalP"/>
    </source>
</evidence>
<gene>
    <name evidence="18" type="ORF">RRF57_013120</name>
</gene>
<evidence type="ECO:0000256" key="3">
    <source>
        <dbReference type="ARBA" id="ARBA00022525"/>
    </source>
</evidence>
<evidence type="ECO:0000256" key="15">
    <source>
        <dbReference type="ARBA" id="ARBA00047174"/>
    </source>
</evidence>
<dbReference type="Gene3D" id="2.70.50.70">
    <property type="match status" value="1"/>
</dbReference>
<evidence type="ECO:0000256" key="10">
    <source>
        <dbReference type="ARBA" id="ARBA00023157"/>
    </source>
</evidence>
<keyword evidence="7" id="KW-0560">Oxidoreductase</keyword>
<evidence type="ECO:0000313" key="18">
    <source>
        <dbReference type="EMBL" id="KAK5637408.1"/>
    </source>
</evidence>
<dbReference type="AlphaFoldDB" id="A0AAN7UXP3"/>
<keyword evidence="4" id="KW-0479">Metal-binding</keyword>
<evidence type="ECO:0000256" key="12">
    <source>
        <dbReference type="ARBA" id="ARBA00023326"/>
    </source>
</evidence>
<keyword evidence="12" id="KW-0624">Polysaccharide degradation</keyword>
<dbReference type="GO" id="GO:0046872">
    <property type="term" value="F:metal ion binding"/>
    <property type="evidence" value="ECO:0007669"/>
    <property type="project" value="UniProtKB-KW"/>
</dbReference>
<keyword evidence="8" id="KW-0186">Copper</keyword>
<accession>A0AAN7UXP3</accession>
<dbReference type="PANTHER" id="PTHR33353">
    <property type="entry name" value="PUTATIVE (AFU_ORTHOLOGUE AFUA_1G12560)-RELATED"/>
    <property type="match status" value="1"/>
</dbReference>
<evidence type="ECO:0000256" key="11">
    <source>
        <dbReference type="ARBA" id="ARBA00023277"/>
    </source>
</evidence>
<evidence type="ECO:0000256" key="7">
    <source>
        <dbReference type="ARBA" id="ARBA00023002"/>
    </source>
</evidence>
<dbReference type="InterPro" id="IPR049892">
    <property type="entry name" value="AA9"/>
</dbReference>
<comment type="subcellular location">
    <subcellularLocation>
        <location evidence="2">Secreted</location>
    </subcellularLocation>
</comment>
<dbReference type="PANTHER" id="PTHR33353:SF36">
    <property type="entry name" value="ENDO-BETA-1,4-GLUCANASE D"/>
    <property type="match status" value="1"/>
</dbReference>
<name>A0AAN7UXP3_9PEZI</name>
<evidence type="ECO:0000256" key="1">
    <source>
        <dbReference type="ARBA" id="ARBA00001973"/>
    </source>
</evidence>
<evidence type="ECO:0000256" key="9">
    <source>
        <dbReference type="ARBA" id="ARBA00023033"/>
    </source>
</evidence>
<keyword evidence="3" id="KW-0964">Secreted</keyword>
<dbReference type="GO" id="GO:0004497">
    <property type="term" value="F:monooxygenase activity"/>
    <property type="evidence" value="ECO:0007669"/>
    <property type="project" value="UniProtKB-KW"/>
</dbReference>
<proteinExistence type="inferred from homology"/>
<evidence type="ECO:0000256" key="6">
    <source>
        <dbReference type="ARBA" id="ARBA00023001"/>
    </source>
</evidence>
<evidence type="ECO:0000256" key="13">
    <source>
        <dbReference type="ARBA" id="ARBA00044502"/>
    </source>
</evidence>
<feature type="domain" description="Auxiliary Activity family 9 catalytic" evidence="17">
    <location>
        <begin position="22"/>
        <end position="237"/>
    </location>
</feature>
<dbReference type="Pfam" id="PF03443">
    <property type="entry name" value="AA9"/>
    <property type="match status" value="1"/>
</dbReference>
<dbReference type="GO" id="GO:0005576">
    <property type="term" value="C:extracellular region"/>
    <property type="evidence" value="ECO:0007669"/>
    <property type="project" value="UniProtKB-SubCell"/>
</dbReference>
<sequence length="291" mass="31046">MHTTCSASLLALAHSAIFAAAHSYVSNVNIDRLMYDGFHPTKPDSYPLAIGWSTTAFDQGYVNQTGFTTEEIICHRGSQNAHAHALVAAGDRIHVQWNGWPQSHKGPVMDYLAHCGHNQTCEGVDKNDLNFFKISELGLLDGGNIMAGLGGLWATDLLIANNNSWIVEIPSQIQPGFYVLRTEIIALHNASNAIGSQNYPQCFNIQIAGSGTVLPSGTPGKQLYDPDEPSVHLDISEGLSSYKIPGPMVMSGVKAGTIPPLSHPVPTGPGMIYTGTATLPIPTQSATTISN</sequence>
<evidence type="ECO:0000256" key="4">
    <source>
        <dbReference type="ARBA" id="ARBA00022723"/>
    </source>
</evidence>
<evidence type="ECO:0000313" key="19">
    <source>
        <dbReference type="Proteomes" id="UP001305414"/>
    </source>
</evidence>
<keyword evidence="6" id="KW-0136">Cellulose degradation</keyword>
<keyword evidence="5 16" id="KW-0732">Signal</keyword>
<evidence type="ECO:0000259" key="17">
    <source>
        <dbReference type="Pfam" id="PF03443"/>
    </source>
</evidence>
<dbReference type="EMBL" id="JAWHQM010000114">
    <property type="protein sequence ID" value="KAK5637408.1"/>
    <property type="molecule type" value="Genomic_DNA"/>
</dbReference>
<dbReference type="GO" id="GO:0030245">
    <property type="term" value="P:cellulose catabolic process"/>
    <property type="evidence" value="ECO:0007669"/>
    <property type="project" value="UniProtKB-KW"/>
</dbReference>
<organism evidence="18 19">
    <name type="scientific">Xylaria bambusicola</name>
    <dbReference type="NCBI Taxonomy" id="326684"/>
    <lineage>
        <taxon>Eukaryota</taxon>
        <taxon>Fungi</taxon>
        <taxon>Dikarya</taxon>
        <taxon>Ascomycota</taxon>
        <taxon>Pezizomycotina</taxon>
        <taxon>Sordariomycetes</taxon>
        <taxon>Xylariomycetidae</taxon>
        <taxon>Xylariales</taxon>
        <taxon>Xylariaceae</taxon>
        <taxon>Xylaria</taxon>
    </lineage>
</organism>
<reference evidence="18 19" key="1">
    <citation type="submission" date="2023-10" db="EMBL/GenBank/DDBJ databases">
        <title>Draft genome sequence of Xylaria bambusicola isolate GMP-LS, the root and basal stem rot pathogen of sugarcane in Indonesia.</title>
        <authorList>
            <person name="Selvaraj P."/>
            <person name="Muralishankar V."/>
            <person name="Muruganantham S."/>
            <person name="Sp S."/>
            <person name="Haryani S."/>
            <person name="Lau K.J.X."/>
            <person name="Naqvi N.I."/>
        </authorList>
    </citation>
    <scope>NUCLEOTIDE SEQUENCE [LARGE SCALE GENOMIC DNA]</scope>
    <source>
        <strain evidence="18">GMP-LS</strain>
    </source>
</reference>